<reference evidence="2" key="1">
    <citation type="submission" date="2014-11" db="EMBL/GenBank/DDBJ databases">
        <authorList>
            <person name="Amaro Gonzalez C."/>
        </authorList>
    </citation>
    <scope>NUCLEOTIDE SEQUENCE</scope>
</reference>
<dbReference type="AlphaFoldDB" id="A0A0E9SQ28"/>
<organism evidence="2">
    <name type="scientific">Anguilla anguilla</name>
    <name type="common">European freshwater eel</name>
    <name type="synonym">Muraena anguilla</name>
    <dbReference type="NCBI Taxonomy" id="7936"/>
    <lineage>
        <taxon>Eukaryota</taxon>
        <taxon>Metazoa</taxon>
        <taxon>Chordata</taxon>
        <taxon>Craniata</taxon>
        <taxon>Vertebrata</taxon>
        <taxon>Euteleostomi</taxon>
        <taxon>Actinopterygii</taxon>
        <taxon>Neopterygii</taxon>
        <taxon>Teleostei</taxon>
        <taxon>Anguilliformes</taxon>
        <taxon>Anguillidae</taxon>
        <taxon>Anguilla</taxon>
    </lineage>
</organism>
<keyword evidence="1" id="KW-1133">Transmembrane helix</keyword>
<protein>
    <submittedName>
        <fullName evidence="2">Uncharacterized protein</fullName>
    </submittedName>
</protein>
<proteinExistence type="predicted"/>
<sequence>MEIVHGFIAPFCLVPDSFIQIYVVFFFFFLLAIEDVA</sequence>
<name>A0A0E9SQ28_ANGAN</name>
<accession>A0A0E9SQ28</accession>
<reference evidence="2" key="2">
    <citation type="journal article" date="2015" name="Fish Shellfish Immunol.">
        <title>Early steps in the European eel (Anguilla anguilla)-Vibrio vulnificus interaction in the gills: Role of the RtxA13 toxin.</title>
        <authorList>
            <person name="Callol A."/>
            <person name="Pajuelo D."/>
            <person name="Ebbesson L."/>
            <person name="Teles M."/>
            <person name="MacKenzie S."/>
            <person name="Amaro C."/>
        </authorList>
    </citation>
    <scope>NUCLEOTIDE SEQUENCE</scope>
</reference>
<keyword evidence="1" id="KW-0472">Membrane</keyword>
<keyword evidence="1" id="KW-0812">Transmembrane</keyword>
<evidence type="ECO:0000256" key="1">
    <source>
        <dbReference type="SAM" id="Phobius"/>
    </source>
</evidence>
<dbReference type="EMBL" id="GBXM01065113">
    <property type="protein sequence ID" value="JAH43464.1"/>
    <property type="molecule type" value="Transcribed_RNA"/>
</dbReference>
<evidence type="ECO:0000313" key="2">
    <source>
        <dbReference type="EMBL" id="JAH43464.1"/>
    </source>
</evidence>
<feature type="transmembrane region" description="Helical" evidence="1">
    <location>
        <begin position="7"/>
        <end position="33"/>
    </location>
</feature>